<protein>
    <submittedName>
        <fullName evidence="1">Uncharacterized protein</fullName>
    </submittedName>
</protein>
<reference evidence="1 2" key="1">
    <citation type="journal article" date="2015" name="Nat. Commun.">
        <title>Lucilia cuprina genome unlocks parasitic fly biology to underpin future interventions.</title>
        <authorList>
            <person name="Anstead C.A."/>
            <person name="Korhonen P.K."/>
            <person name="Young N.D."/>
            <person name="Hall R.S."/>
            <person name="Jex A.R."/>
            <person name="Murali S.C."/>
            <person name="Hughes D.S."/>
            <person name="Lee S.F."/>
            <person name="Perry T."/>
            <person name="Stroehlein A.J."/>
            <person name="Ansell B.R."/>
            <person name="Breugelmans B."/>
            <person name="Hofmann A."/>
            <person name="Qu J."/>
            <person name="Dugan S."/>
            <person name="Lee S.L."/>
            <person name="Chao H."/>
            <person name="Dinh H."/>
            <person name="Han Y."/>
            <person name="Doddapaneni H.V."/>
            <person name="Worley K.C."/>
            <person name="Muzny D.M."/>
            <person name="Ioannidis P."/>
            <person name="Waterhouse R.M."/>
            <person name="Zdobnov E.M."/>
            <person name="James P.J."/>
            <person name="Bagnall N.H."/>
            <person name="Kotze A.C."/>
            <person name="Gibbs R.A."/>
            <person name="Richards S."/>
            <person name="Batterham P."/>
            <person name="Gasser R.B."/>
        </authorList>
    </citation>
    <scope>NUCLEOTIDE SEQUENCE [LARGE SCALE GENOMIC DNA]</scope>
    <source>
        <strain evidence="1 2">LS</strain>
        <tissue evidence="1">Full body</tissue>
    </source>
</reference>
<name>A0A0L0BX92_LUCCU</name>
<dbReference type="AlphaFoldDB" id="A0A0L0BX92"/>
<dbReference type="STRING" id="7375.A0A0L0BX92"/>
<evidence type="ECO:0000313" key="1">
    <source>
        <dbReference type="EMBL" id="KNC24625.1"/>
    </source>
</evidence>
<accession>A0A0L0BX92</accession>
<organism evidence="1 2">
    <name type="scientific">Lucilia cuprina</name>
    <name type="common">Green bottle fly</name>
    <name type="synonym">Australian sheep blowfly</name>
    <dbReference type="NCBI Taxonomy" id="7375"/>
    <lineage>
        <taxon>Eukaryota</taxon>
        <taxon>Metazoa</taxon>
        <taxon>Ecdysozoa</taxon>
        <taxon>Arthropoda</taxon>
        <taxon>Hexapoda</taxon>
        <taxon>Insecta</taxon>
        <taxon>Pterygota</taxon>
        <taxon>Neoptera</taxon>
        <taxon>Endopterygota</taxon>
        <taxon>Diptera</taxon>
        <taxon>Brachycera</taxon>
        <taxon>Muscomorpha</taxon>
        <taxon>Oestroidea</taxon>
        <taxon>Calliphoridae</taxon>
        <taxon>Luciliinae</taxon>
        <taxon>Lucilia</taxon>
    </lineage>
</organism>
<gene>
    <name evidence="1" type="ORF">FF38_09636</name>
</gene>
<dbReference type="OrthoDB" id="19944at2759"/>
<dbReference type="EMBL" id="JRES01001205">
    <property type="protein sequence ID" value="KNC24625.1"/>
    <property type="molecule type" value="Genomic_DNA"/>
</dbReference>
<dbReference type="Proteomes" id="UP000037069">
    <property type="component" value="Unassembled WGS sequence"/>
</dbReference>
<evidence type="ECO:0000313" key="2">
    <source>
        <dbReference type="Proteomes" id="UP000037069"/>
    </source>
</evidence>
<sequence>MSTQTNQTLTSVNMKDINDFNIPNLMDLAPLSNTTETSTSSVVIKSVITSVSHEKTNGEAEVITTKTTTHEESQF</sequence>
<comment type="caution">
    <text evidence="1">The sequence shown here is derived from an EMBL/GenBank/DDBJ whole genome shotgun (WGS) entry which is preliminary data.</text>
</comment>
<keyword evidence="2" id="KW-1185">Reference proteome</keyword>
<proteinExistence type="predicted"/>